<feature type="domain" description="Glycine zipper 2TM" evidence="3">
    <location>
        <begin position="72"/>
        <end position="112"/>
    </location>
</feature>
<proteinExistence type="predicted"/>
<protein>
    <recommendedName>
        <fullName evidence="3">Glycine zipper 2TM domain-containing protein</fullName>
    </recommendedName>
</protein>
<dbReference type="GO" id="GO:0019867">
    <property type="term" value="C:outer membrane"/>
    <property type="evidence" value="ECO:0007669"/>
    <property type="project" value="InterPro"/>
</dbReference>
<dbReference type="PANTHER" id="PTHR35603">
    <property type="match status" value="1"/>
</dbReference>
<evidence type="ECO:0000313" key="4">
    <source>
        <dbReference type="EMBL" id="CBI10153.1"/>
    </source>
</evidence>
<sequence length="183" mass="19386">MNRSLIVGLVSGAVAATALVGVAGYKAFHHEPRYADVLNVQPIVEPIRIPHTVCGDQVLTREAPVQDSNRLAGTAIGAVLGGVLGHQIGGGEGRTLATVAGAAAGGYAGNRVQNNMQESDRQTYTRKRCRTEYEKLQKVTGYKVTYRLGDQQGVVQMDHAPGQHIPVQNGQLVLSPPITANPV</sequence>
<dbReference type="NCBIfam" id="NF008437">
    <property type="entry name" value="PRK11280.1"/>
    <property type="match status" value="1"/>
</dbReference>
<keyword evidence="2" id="KW-0472">Membrane</keyword>
<dbReference type="Pfam" id="PF05433">
    <property type="entry name" value="Rick_17kDa_Anti"/>
    <property type="match status" value="1"/>
</dbReference>
<comment type="subcellular location">
    <subcellularLocation>
        <location evidence="1">Membrane</location>
    </subcellularLocation>
</comment>
<dbReference type="AlphaFoldDB" id="E6QSD1"/>
<accession>E6QSD1</accession>
<dbReference type="EMBL" id="CABR01000073">
    <property type="protein sequence ID" value="CBI10153.1"/>
    <property type="molecule type" value="Genomic_DNA"/>
</dbReference>
<evidence type="ECO:0000259" key="3">
    <source>
        <dbReference type="Pfam" id="PF05433"/>
    </source>
</evidence>
<evidence type="ECO:0000256" key="2">
    <source>
        <dbReference type="ARBA" id="ARBA00023136"/>
    </source>
</evidence>
<gene>
    <name evidence="4" type="ORF">CARN7_0917</name>
</gene>
<comment type="caution">
    <text evidence="4">The sequence shown here is derived from an EMBL/GenBank/DDBJ whole genome shotgun (WGS) entry which is preliminary data.</text>
</comment>
<dbReference type="InterPro" id="IPR008816">
    <property type="entry name" value="Gly_zipper_2TM_dom"/>
</dbReference>
<organism evidence="4">
    <name type="scientific">mine drainage metagenome</name>
    <dbReference type="NCBI Taxonomy" id="410659"/>
    <lineage>
        <taxon>unclassified sequences</taxon>
        <taxon>metagenomes</taxon>
        <taxon>ecological metagenomes</taxon>
    </lineage>
</organism>
<dbReference type="InterPro" id="IPR051407">
    <property type="entry name" value="Bact_OM_lipoprot/Surf_antigen"/>
</dbReference>
<evidence type="ECO:0000256" key="1">
    <source>
        <dbReference type="ARBA" id="ARBA00004370"/>
    </source>
</evidence>
<name>E6QSD1_9ZZZZ</name>
<dbReference type="PANTHER" id="PTHR35603:SF2">
    <property type="entry name" value="OUTER MEMBRANE LIPOPROTEIN"/>
    <property type="match status" value="1"/>
</dbReference>
<reference evidence="4" key="1">
    <citation type="submission" date="2009-10" db="EMBL/GenBank/DDBJ databases">
        <title>Diversity of trophic interactions inside an arsenic-rich microbial ecosystem.</title>
        <authorList>
            <person name="Bertin P.N."/>
            <person name="Heinrich-Salmeron A."/>
            <person name="Pelletier E."/>
            <person name="Goulhen-Chollet F."/>
            <person name="Arsene-Ploetze F."/>
            <person name="Gallien S."/>
            <person name="Calteau A."/>
            <person name="Vallenet D."/>
            <person name="Casiot C."/>
            <person name="Chane-Woon-Ming B."/>
            <person name="Giloteaux L."/>
            <person name="Barakat M."/>
            <person name="Bonnefoy V."/>
            <person name="Bruneel O."/>
            <person name="Chandler M."/>
            <person name="Cleiss J."/>
            <person name="Duran R."/>
            <person name="Elbaz-Poulichet F."/>
            <person name="Fonknechten N."/>
            <person name="Lauga B."/>
            <person name="Mornico D."/>
            <person name="Ortet P."/>
            <person name="Schaeffer C."/>
            <person name="Siguier P."/>
            <person name="Alexander Thil Smith A."/>
            <person name="Van Dorsselaer A."/>
            <person name="Weissenbach J."/>
            <person name="Medigue C."/>
            <person name="Le Paslier D."/>
        </authorList>
    </citation>
    <scope>NUCLEOTIDE SEQUENCE</scope>
</reference>